<evidence type="ECO:0000313" key="2">
    <source>
        <dbReference type="EnsemblPlants" id="Ma11_p10940.1"/>
    </source>
</evidence>
<dbReference type="GO" id="GO:0043565">
    <property type="term" value="F:sequence-specific DNA binding"/>
    <property type="evidence" value="ECO:0000318"/>
    <property type="project" value="GO_Central"/>
</dbReference>
<dbReference type="PANTHER" id="PTHR15131">
    <property type="entry name" value="SMALL NUCLEAR RNA ACTIVATING COMPLEX, POLYPEPTIDE 1"/>
    <property type="match status" value="1"/>
</dbReference>
<dbReference type="InterPro" id="IPR019188">
    <property type="entry name" value="SNAPC1"/>
</dbReference>
<dbReference type="InParanoid" id="A0A804L6J8"/>
<sequence length="155" mass="18244">MDLTPFKLDADELLDEFTEGNYTTLADMKRVWMAKKFSYIYEAKPTSNEAFFMQSLYSYSIRALLRRLGGLYCLYCLYETQPYKPAFKIYYLFISVPWVFEATDTMDVEDAKHIIEDNKLVGDMVDDIVKDWDAQKETFYKQTSIIIHNELGGDR</sequence>
<dbReference type="AlphaFoldDB" id="A0A804L6J8"/>
<dbReference type="OMA" id="RVWINKK"/>
<dbReference type="GO" id="GO:0019185">
    <property type="term" value="C:snRNA-activating protein complex"/>
    <property type="evidence" value="ECO:0000318"/>
    <property type="project" value="GO_Central"/>
</dbReference>
<dbReference type="Pfam" id="PF09808">
    <property type="entry name" value="SNAPC1"/>
    <property type="match status" value="1"/>
</dbReference>
<organism evidence="2 3">
    <name type="scientific">Musa acuminata subsp. malaccensis</name>
    <name type="common">Wild banana</name>
    <name type="synonym">Musa malaccensis</name>
    <dbReference type="NCBI Taxonomy" id="214687"/>
    <lineage>
        <taxon>Eukaryota</taxon>
        <taxon>Viridiplantae</taxon>
        <taxon>Streptophyta</taxon>
        <taxon>Embryophyta</taxon>
        <taxon>Tracheophyta</taxon>
        <taxon>Spermatophyta</taxon>
        <taxon>Magnoliopsida</taxon>
        <taxon>Liliopsida</taxon>
        <taxon>Zingiberales</taxon>
        <taxon>Musaceae</taxon>
        <taxon>Musa</taxon>
    </lineage>
</organism>
<dbReference type="EMBL" id="HG996475">
    <property type="protein sequence ID" value="CAG1864174.1"/>
    <property type="molecule type" value="Genomic_DNA"/>
</dbReference>
<accession>A0A804L6J8</accession>
<keyword evidence="3" id="KW-1185">Reference proteome</keyword>
<name>A0A804L6J8_MUSAM</name>
<proteinExistence type="predicted"/>
<reference evidence="1" key="1">
    <citation type="submission" date="2021-03" db="EMBL/GenBank/DDBJ databases">
        <authorList>
            <consortium name="Genoscope - CEA"/>
            <person name="William W."/>
        </authorList>
    </citation>
    <scope>NUCLEOTIDE SEQUENCE</scope>
    <source>
        <strain evidence="1">Doubled-haploid Pahang</strain>
    </source>
</reference>
<dbReference type="Gramene" id="Ma11_t10940.1">
    <property type="protein sequence ID" value="Ma11_p10940.1"/>
    <property type="gene ID" value="Ma11_g10940"/>
</dbReference>
<dbReference type="GO" id="GO:0042795">
    <property type="term" value="P:snRNA transcription by RNA polymerase II"/>
    <property type="evidence" value="ECO:0000318"/>
    <property type="project" value="GO_Central"/>
</dbReference>
<dbReference type="PANTHER" id="PTHR15131:SF3">
    <property type="entry name" value="SNRNA-ACTIVATING PROTEIN COMPLEX SUBUNIT 1"/>
    <property type="match status" value="1"/>
</dbReference>
<evidence type="ECO:0000313" key="3">
    <source>
        <dbReference type="Proteomes" id="UP000012960"/>
    </source>
</evidence>
<evidence type="ECO:0000313" key="1">
    <source>
        <dbReference type="EMBL" id="CAG1864174.1"/>
    </source>
</evidence>
<reference evidence="2" key="2">
    <citation type="submission" date="2021-05" db="UniProtKB">
        <authorList>
            <consortium name="EnsemblPlants"/>
        </authorList>
    </citation>
    <scope>IDENTIFICATION</scope>
    <source>
        <strain evidence="2">subsp. malaccensis</strain>
    </source>
</reference>
<dbReference type="Proteomes" id="UP000012960">
    <property type="component" value="Unplaced"/>
</dbReference>
<gene>
    <name evidence="1" type="ORF">GSMUA_14540.1</name>
</gene>
<dbReference type="EnsemblPlants" id="Ma11_t10940.1">
    <property type="protein sequence ID" value="Ma11_p10940.1"/>
    <property type="gene ID" value="Ma11_g10940"/>
</dbReference>
<dbReference type="GO" id="GO:0042796">
    <property type="term" value="P:snRNA transcription by RNA polymerase III"/>
    <property type="evidence" value="ECO:0000318"/>
    <property type="project" value="GO_Central"/>
</dbReference>
<protein>
    <submittedName>
        <fullName evidence="1">(wild Malaysian banana) hypothetical protein</fullName>
    </submittedName>
</protein>